<protein>
    <submittedName>
        <fullName evidence="2">Transcriptional regulator GlxA family with amidase domain</fullName>
    </submittedName>
</protein>
<organism evidence="2 3">
    <name type="scientific">Saccharothrix ecbatanensis</name>
    <dbReference type="NCBI Taxonomy" id="1105145"/>
    <lineage>
        <taxon>Bacteria</taxon>
        <taxon>Bacillati</taxon>
        <taxon>Actinomycetota</taxon>
        <taxon>Actinomycetes</taxon>
        <taxon>Pseudonocardiales</taxon>
        <taxon>Pseudonocardiaceae</taxon>
        <taxon>Saccharothrix</taxon>
    </lineage>
</organism>
<evidence type="ECO:0000313" key="3">
    <source>
        <dbReference type="Proteomes" id="UP000552097"/>
    </source>
</evidence>
<comment type="caution">
    <text evidence="2">The sequence shown here is derived from an EMBL/GenBank/DDBJ whole genome shotgun (WGS) entry which is preliminary data.</text>
</comment>
<evidence type="ECO:0000313" key="2">
    <source>
        <dbReference type="EMBL" id="MBB5804000.1"/>
    </source>
</evidence>
<dbReference type="CDD" id="cd03139">
    <property type="entry name" value="GATase1_PfpI_2"/>
    <property type="match status" value="1"/>
</dbReference>
<proteinExistence type="predicted"/>
<dbReference type="PANTHER" id="PTHR43130">
    <property type="entry name" value="ARAC-FAMILY TRANSCRIPTIONAL REGULATOR"/>
    <property type="match status" value="1"/>
</dbReference>
<dbReference type="InterPro" id="IPR002818">
    <property type="entry name" value="DJ-1/PfpI"/>
</dbReference>
<sequence length="208" mass="21920">MDIAFVLYPDMTALDLIGPYEVLGQQPEVTAHFVAESREPVRADAGLTIVPTTTFAELDRADVIVVPGARGWAKVLAEGVVAAWLREVHPTATWTTSVCTGSTLLAQAGILDGRPATTHWALRHELAARGAVVSTERVVVDGSVVTAAGVSAGIDMALTLAGLIWGDQRAEFTQLFLEYDPRPPYGTGSPETAPAELVAFARGVLVGS</sequence>
<feature type="domain" description="DJ-1/PfpI" evidence="1">
    <location>
        <begin position="3"/>
        <end position="160"/>
    </location>
</feature>
<dbReference type="EMBL" id="JACHMO010000001">
    <property type="protein sequence ID" value="MBB5804000.1"/>
    <property type="molecule type" value="Genomic_DNA"/>
</dbReference>
<dbReference type="SUPFAM" id="SSF52317">
    <property type="entry name" value="Class I glutamine amidotransferase-like"/>
    <property type="match status" value="1"/>
</dbReference>
<gene>
    <name evidence="2" type="ORF">F4560_003768</name>
</gene>
<keyword evidence="3" id="KW-1185">Reference proteome</keyword>
<name>A0A7W9HKQ2_9PSEU</name>
<evidence type="ECO:0000259" key="1">
    <source>
        <dbReference type="Pfam" id="PF01965"/>
    </source>
</evidence>
<dbReference type="Proteomes" id="UP000552097">
    <property type="component" value="Unassembled WGS sequence"/>
</dbReference>
<dbReference type="GO" id="GO:0006355">
    <property type="term" value="P:regulation of DNA-templated transcription"/>
    <property type="evidence" value="ECO:0007669"/>
    <property type="project" value="TreeGrafter"/>
</dbReference>
<reference evidence="2 3" key="1">
    <citation type="submission" date="2020-08" db="EMBL/GenBank/DDBJ databases">
        <title>Sequencing the genomes of 1000 actinobacteria strains.</title>
        <authorList>
            <person name="Klenk H.-P."/>
        </authorList>
    </citation>
    <scope>NUCLEOTIDE SEQUENCE [LARGE SCALE GENOMIC DNA]</scope>
    <source>
        <strain evidence="2 3">DSM 45486</strain>
    </source>
</reference>
<dbReference type="PANTHER" id="PTHR43130:SF2">
    <property type="entry name" value="DJ-1_PFPI DOMAIN-CONTAINING PROTEIN"/>
    <property type="match status" value="1"/>
</dbReference>
<dbReference type="AlphaFoldDB" id="A0A7W9HKQ2"/>
<accession>A0A7W9HKQ2</accession>
<dbReference type="Pfam" id="PF01965">
    <property type="entry name" value="DJ-1_PfpI"/>
    <property type="match status" value="1"/>
</dbReference>
<dbReference type="InterPro" id="IPR052158">
    <property type="entry name" value="INH-QAR"/>
</dbReference>
<dbReference type="RefSeq" id="WP_184921627.1">
    <property type="nucleotide sequence ID" value="NZ_JACHMO010000001.1"/>
</dbReference>
<dbReference type="Gene3D" id="3.40.50.880">
    <property type="match status" value="1"/>
</dbReference>
<dbReference type="InterPro" id="IPR029062">
    <property type="entry name" value="Class_I_gatase-like"/>
</dbReference>